<dbReference type="GO" id="GO:0016020">
    <property type="term" value="C:membrane"/>
    <property type="evidence" value="ECO:0007669"/>
    <property type="project" value="UniProtKB-SubCell"/>
</dbReference>
<dbReference type="RefSeq" id="WP_220636179.1">
    <property type="nucleotide sequence ID" value="NZ_CAJQUM010000001.1"/>
</dbReference>
<name>A0A916N0W0_9PROT</name>
<dbReference type="Gene3D" id="1.20.1250.20">
    <property type="entry name" value="MFS general substrate transporter like domains"/>
    <property type="match status" value="2"/>
</dbReference>
<feature type="transmembrane region" description="Helical" evidence="7">
    <location>
        <begin position="390"/>
        <end position="414"/>
    </location>
</feature>
<feature type="transmembrane region" description="Helical" evidence="7">
    <location>
        <begin position="61"/>
        <end position="79"/>
    </location>
</feature>
<dbReference type="AlphaFoldDB" id="A0A916N0W0"/>
<comment type="caution">
    <text evidence="9">The sequence shown here is derived from an EMBL/GenBank/DDBJ whole genome shotgun (WGS) entry which is preliminary data.</text>
</comment>
<accession>A0A916N0W0</accession>
<feature type="transmembrane region" description="Helical" evidence="7">
    <location>
        <begin position="302"/>
        <end position="324"/>
    </location>
</feature>
<reference evidence="9" key="1">
    <citation type="submission" date="2021-04" db="EMBL/GenBank/DDBJ databases">
        <authorList>
            <person name="Hornung B."/>
        </authorList>
    </citation>
    <scope>NUCLEOTIDE SEQUENCE</scope>
    <source>
        <strain evidence="9">G5G6</strain>
    </source>
</reference>
<evidence type="ECO:0000256" key="7">
    <source>
        <dbReference type="SAM" id="Phobius"/>
    </source>
</evidence>
<dbReference type="InterPro" id="IPR044772">
    <property type="entry name" value="NO3_transporter"/>
</dbReference>
<feature type="transmembrane region" description="Helical" evidence="7">
    <location>
        <begin position="21"/>
        <end position="41"/>
    </location>
</feature>
<feature type="transmembrane region" description="Helical" evidence="7">
    <location>
        <begin position="120"/>
        <end position="140"/>
    </location>
</feature>
<feature type="transmembrane region" description="Helical" evidence="7">
    <location>
        <begin position="426"/>
        <end position="447"/>
    </location>
</feature>
<feature type="transmembrane region" description="Helical" evidence="7">
    <location>
        <begin position="220"/>
        <end position="244"/>
    </location>
</feature>
<feature type="transmembrane region" description="Helical" evidence="7">
    <location>
        <begin position="180"/>
        <end position="199"/>
    </location>
</feature>
<dbReference type="GO" id="GO:0042128">
    <property type="term" value="P:nitrate assimilation"/>
    <property type="evidence" value="ECO:0007669"/>
    <property type="project" value="UniProtKB-KW"/>
</dbReference>
<evidence type="ECO:0000313" key="10">
    <source>
        <dbReference type="Proteomes" id="UP000742786"/>
    </source>
</evidence>
<dbReference type="GO" id="GO:0015112">
    <property type="term" value="F:nitrate transmembrane transporter activity"/>
    <property type="evidence" value="ECO:0007669"/>
    <property type="project" value="InterPro"/>
</dbReference>
<keyword evidence="4 7" id="KW-1133">Transmembrane helix</keyword>
<feature type="transmembrane region" description="Helical" evidence="7">
    <location>
        <begin position="330"/>
        <end position="353"/>
    </location>
</feature>
<keyword evidence="3 7" id="KW-0812">Transmembrane</keyword>
<feature type="transmembrane region" description="Helical" evidence="7">
    <location>
        <begin position="152"/>
        <end position="174"/>
    </location>
</feature>
<evidence type="ECO:0000259" key="8">
    <source>
        <dbReference type="PROSITE" id="PS50850"/>
    </source>
</evidence>
<comment type="subcellular location">
    <subcellularLocation>
        <location evidence="1">Membrane</location>
        <topology evidence="1">Multi-pass membrane protein</topology>
    </subcellularLocation>
</comment>
<dbReference type="InterPro" id="IPR020846">
    <property type="entry name" value="MFS_dom"/>
</dbReference>
<keyword evidence="10" id="KW-1185">Reference proteome</keyword>
<protein>
    <submittedName>
        <fullName evidence="9">Nitrate/nitrite transporter</fullName>
    </submittedName>
</protein>
<dbReference type="Proteomes" id="UP000742786">
    <property type="component" value="Unassembled WGS sequence"/>
</dbReference>
<proteinExistence type="inferred from homology"/>
<comment type="similarity">
    <text evidence="2">Belongs to the major facilitator superfamily. Nitrate/nitrite porter (TC 2.A.1.8) family.</text>
</comment>
<feature type="domain" description="Major facilitator superfamily (MFS) profile" evidence="8">
    <location>
        <begin position="25"/>
        <end position="476"/>
    </location>
</feature>
<dbReference type="PROSITE" id="PS50850">
    <property type="entry name" value="MFS"/>
    <property type="match status" value="1"/>
</dbReference>
<feature type="transmembrane region" description="Helical" evidence="7">
    <location>
        <begin position="91"/>
        <end position="108"/>
    </location>
</feature>
<evidence type="ECO:0000256" key="1">
    <source>
        <dbReference type="ARBA" id="ARBA00004141"/>
    </source>
</evidence>
<organism evidence="9 10">
    <name type="scientific">Georgfuchsia toluolica</name>
    <dbReference type="NCBI Taxonomy" id="424218"/>
    <lineage>
        <taxon>Bacteria</taxon>
        <taxon>Pseudomonadati</taxon>
        <taxon>Pseudomonadota</taxon>
        <taxon>Betaproteobacteria</taxon>
        <taxon>Nitrosomonadales</taxon>
        <taxon>Sterolibacteriaceae</taxon>
        <taxon>Georgfuchsia</taxon>
    </lineage>
</organism>
<evidence type="ECO:0000256" key="5">
    <source>
        <dbReference type="ARBA" id="ARBA00023063"/>
    </source>
</evidence>
<evidence type="ECO:0000256" key="4">
    <source>
        <dbReference type="ARBA" id="ARBA00022989"/>
    </source>
</evidence>
<dbReference type="EMBL" id="CAJQUM010000001">
    <property type="protein sequence ID" value="CAG4884318.1"/>
    <property type="molecule type" value="Genomic_DNA"/>
</dbReference>
<keyword evidence="6 7" id="KW-0472">Membrane</keyword>
<keyword evidence="5" id="KW-0534">Nitrate assimilation</keyword>
<dbReference type="SUPFAM" id="SSF103473">
    <property type="entry name" value="MFS general substrate transporter"/>
    <property type="match status" value="1"/>
</dbReference>
<feature type="transmembrane region" description="Helical" evidence="7">
    <location>
        <begin position="259"/>
        <end position="281"/>
    </location>
</feature>
<evidence type="ECO:0000313" key="9">
    <source>
        <dbReference type="EMBL" id="CAG4884318.1"/>
    </source>
</evidence>
<dbReference type="Pfam" id="PF07690">
    <property type="entry name" value="MFS_1"/>
    <property type="match status" value="1"/>
</dbReference>
<feature type="transmembrane region" description="Helical" evidence="7">
    <location>
        <begin position="453"/>
        <end position="472"/>
    </location>
</feature>
<gene>
    <name evidence="9" type="ORF">GTOL_12201</name>
</gene>
<evidence type="ECO:0000256" key="2">
    <source>
        <dbReference type="ARBA" id="ARBA00008432"/>
    </source>
</evidence>
<dbReference type="InterPro" id="IPR036259">
    <property type="entry name" value="MFS_trans_sf"/>
</dbReference>
<dbReference type="PANTHER" id="PTHR23515">
    <property type="entry name" value="HIGH-AFFINITY NITRATE TRANSPORTER 2.3"/>
    <property type="match status" value="1"/>
</dbReference>
<dbReference type="InterPro" id="IPR011701">
    <property type="entry name" value="MFS"/>
</dbReference>
<evidence type="ECO:0000256" key="3">
    <source>
        <dbReference type="ARBA" id="ARBA00022692"/>
    </source>
</evidence>
<feature type="transmembrane region" description="Helical" evidence="7">
    <location>
        <begin position="365"/>
        <end position="384"/>
    </location>
</feature>
<sequence>MSAKADEKTMGWLDLLDFKRAEIGALHKTWIAFFITFYVWFNMAPLVSTIIKDTGLTLDQLKVLAICNVALTVPARVIVGMICDRIGPRKTFCLVLWTMAFPCIWFAFASTYTEMLISRLILGTVGTGFVVGIAMTSLWFKPRDAGFSQGVEAGLGNWGSSVAAITLPFIALSLLDSWRWSIAISGLVMFAYGTYYWFAITDGPVGTKRPIGRKAQAIEVSTWGDLVIAICWTIPVFGVLSLLVRTVTSKGYISADVSYILYAAVLIGVLYQVVALLKVNLPILRKGVPEDDKYRFTQVGTLCASYVVTFGAELAIISMLPFFFQKTFQLSPVMAGLFGSLFAVLNFFSRALGGYVSDRTPTRKLAHLIYLAGVTAGFVLMGMIGPQWPLAMAVLVVMFCAMFVTGGCGTTFALVPFVKRRITGNVAGYTGAYGNVGAVIYTTAYTFLTDSQFFLLIGGTAGLAFVFCLFFMNEPTGAFAKEYHLSSVDQKMMAVGGH</sequence>
<evidence type="ECO:0000256" key="6">
    <source>
        <dbReference type="ARBA" id="ARBA00023136"/>
    </source>
</evidence>